<evidence type="ECO:0000256" key="2">
    <source>
        <dbReference type="SAM" id="SignalP"/>
    </source>
</evidence>
<dbReference type="EMBL" id="JBGBPQ010000016">
    <property type="protein sequence ID" value="KAL1508294.1"/>
    <property type="molecule type" value="Genomic_DNA"/>
</dbReference>
<evidence type="ECO:0000256" key="1">
    <source>
        <dbReference type="SAM" id="Phobius"/>
    </source>
</evidence>
<proteinExistence type="predicted"/>
<accession>A0AB34IZ71</accession>
<feature type="signal peptide" evidence="2">
    <location>
        <begin position="1"/>
        <end position="21"/>
    </location>
</feature>
<keyword evidence="4" id="KW-1185">Reference proteome</keyword>
<sequence>MGSNTSWSRILACLLLQHTTALVNFYEFNAAFENTRVLSDVLESRAVIVPLLASNPTLADSFSAAHITRIRDYVSSGGVYVISVLEALTPYPLDLVSFSTFLQPEAASGKAVLIPPTSTWQNDLLAMVASATSAIQNYVSGGGVYVFSDAESAKDLINPLFGMSLQVCYLSTGDDSSKLYDGWESVPALSPFLGAPATLRYSTRVTGFEPSSLPPGSHKLYHYARDDCVTVAALPYGSGWVSVVGSNFRYTTEIESWGAVLQSALVAYTNQIDVVSAADSLATLLGLPQSAIQVDSRTHGANTTLSVRVRLASASASASLVQQLNENAAQSLTTALGATVILETSAHVLVSSPPPSPPPSAPSGNDIVFEIAGIRITYPIMYACIGGIAALALSIFAAVCCCMRKHSPTAPVSKDKLLMRSQI</sequence>
<reference evidence="3 4" key="1">
    <citation type="journal article" date="2024" name="Science">
        <title>Giant polyketide synthase enzymes in the biosynthesis of giant marine polyether toxins.</title>
        <authorList>
            <person name="Fallon T.R."/>
            <person name="Shende V.V."/>
            <person name="Wierzbicki I.H."/>
            <person name="Pendleton A.L."/>
            <person name="Watervoot N.F."/>
            <person name="Auber R.P."/>
            <person name="Gonzalez D.J."/>
            <person name="Wisecaver J.H."/>
            <person name="Moore B.S."/>
        </authorList>
    </citation>
    <scope>NUCLEOTIDE SEQUENCE [LARGE SCALE GENOMIC DNA]</scope>
    <source>
        <strain evidence="3 4">12B1</strain>
    </source>
</reference>
<name>A0AB34IZ71_PRYPA</name>
<organism evidence="3 4">
    <name type="scientific">Prymnesium parvum</name>
    <name type="common">Toxic golden alga</name>
    <dbReference type="NCBI Taxonomy" id="97485"/>
    <lineage>
        <taxon>Eukaryota</taxon>
        <taxon>Haptista</taxon>
        <taxon>Haptophyta</taxon>
        <taxon>Prymnesiophyceae</taxon>
        <taxon>Prymnesiales</taxon>
        <taxon>Prymnesiaceae</taxon>
        <taxon>Prymnesium</taxon>
    </lineage>
</organism>
<dbReference type="Proteomes" id="UP001515480">
    <property type="component" value="Unassembled WGS sequence"/>
</dbReference>
<protein>
    <submittedName>
        <fullName evidence="3">Uncharacterized protein</fullName>
    </submittedName>
</protein>
<feature type="transmembrane region" description="Helical" evidence="1">
    <location>
        <begin position="380"/>
        <end position="403"/>
    </location>
</feature>
<evidence type="ECO:0000313" key="3">
    <source>
        <dbReference type="EMBL" id="KAL1508294.1"/>
    </source>
</evidence>
<keyword evidence="1" id="KW-1133">Transmembrane helix</keyword>
<keyword evidence="1" id="KW-0472">Membrane</keyword>
<feature type="chain" id="PRO_5044321497" evidence="2">
    <location>
        <begin position="22"/>
        <end position="423"/>
    </location>
</feature>
<keyword evidence="2" id="KW-0732">Signal</keyword>
<evidence type="ECO:0000313" key="4">
    <source>
        <dbReference type="Proteomes" id="UP001515480"/>
    </source>
</evidence>
<keyword evidence="1" id="KW-0812">Transmembrane</keyword>
<dbReference type="AlphaFoldDB" id="A0AB34IZ71"/>
<comment type="caution">
    <text evidence="3">The sequence shown here is derived from an EMBL/GenBank/DDBJ whole genome shotgun (WGS) entry which is preliminary data.</text>
</comment>
<gene>
    <name evidence="3" type="ORF">AB1Y20_004406</name>
</gene>